<sequence length="211" mass="22676">MFLLAPRQLRIRWPPHREALPRGGTKELYFFLTAASHPANIAWDGIGGLEELPAGVCCRSSAGVRACRPGLTVGLVRAYGVHGPRLFWPAPWISTAGLPSDPTVADLWGLAGGAARAVGPCDCSDCCFWTDLGWLLELRLAARRHLRAGLWCPTSPLLPPALLRGGLKAERASGRAFCPRVALLLDSRLLVRCGCVLLAARLVGCEEYGEG</sequence>
<evidence type="ECO:0000313" key="1">
    <source>
        <dbReference type="EMBL" id="KAJ1188247.1"/>
    </source>
</evidence>
<reference evidence="1" key="1">
    <citation type="journal article" date="2022" name="bioRxiv">
        <title>Sequencing and chromosome-scale assembly of the giantPleurodeles waltlgenome.</title>
        <authorList>
            <person name="Brown T."/>
            <person name="Elewa A."/>
            <person name="Iarovenko S."/>
            <person name="Subramanian E."/>
            <person name="Araus A.J."/>
            <person name="Petzold A."/>
            <person name="Susuki M."/>
            <person name="Suzuki K.-i.T."/>
            <person name="Hayashi T."/>
            <person name="Toyoda A."/>
            <person name="Oliveira C."/>
            <person name="Osipova E."/>
            <person name="Leigh N.D."/>
            <person name="Simon A."/>
            <person name="Yun M.H."/>
        </authorList>
    </citation>
    <scope>NUCLEOTIDE SEQUENCE</scope>
    <source>
        <strain evidence="1">20211129_DDA</strain>
        <tissue evidence="1">Liver</tissue>
    </source>
</reference>
<dbReference type="Proteomes" id="UP001066276">
    <property type="component" value="Chromosome 3_1"/>
</dbReference>
<keyword evidence="2" id="KW-1185">Reference proteome</keyword>
<comment type="caution">
    <text evidence="1">The sequence shown here is derived from an EMBL/GenBank/DDBJ whole genome shotgun (WGS) entry which is preliminary data.</text>
</comment>
<gene>
    <name evidence="1" type="ORF">NDU88_005010</name>
</gene>
<name>A0AAV7UHM0_PLEWA</name>
<dbReference type="AlphaFoldDB" id="A0AAV7UHM0"/>
<organism evidence="1 2">
    <name type="scientific">Pleurodeles waltl</name>
    <name type="common">Iberian ribbed newt</name>
    <dbReference type="NCBI Taxonomy" id="8319"/>
    <lineage>
        <taxon>Eukaryota</taxon>
        <taxon>Metazoa</taxon>
        <taxon>Chordata</taxon>
        <taxon>Craniata</taxon>
        <taxon>Vertebrata</taxon>
        <taxon>Euteleostomi</taxon>
        <taxon>Amphibia</taxon>
        <taxon>Batrachia</taxon>
        <taxon>Caudata</taxon>
        <taxon>Salamandroidea</taxon>
        <taxon>Salamandridae</taxon>
        <taxon>Pleurodelinae</taxon>
        <taxon>Pleurodeles</taxon>
    </lineage>
</organism>
<protein>
    <submittedName>
        <fullName evidence="1">Uncharacterized protein</fullName>
    </submittedName>
</protein>
<accession>A0AAV7UHM0</accession>
<evidence type="ECO:0000313" key="2">
    <source>
        <dbReference type="Proteomes" id="UP001066276"/>
    </source>
</evidence>
<dbReference type="EMBL" id="JANPWB010000005">
    <property type="protein sequence ID" value="KAJ1188247.1"/>
    <property type="molecule type" value="Genomic_DNA"/>
</dbReference>
<proteinExistence type="predicted"/>